<organism evidence="3 4">
    <name type="scientific">Mucilaginibacter gotjawali</name>
    <dbReference type="NCBI Taxonomy" id="1550579"/>
    <lineage>
        <taxon>Bacteria</taxon>
        <taxon>Pseudomonadati</taxon>
        <taxon>Bacteroidota</taxon>
        <taxon>Sphingobacteriia</taxon>
        <taxon>Sphingobacteriales</taxon>
        <taxon>Sphingobacteriaceae</taxon>
        <taxon>Mucilaginibacter</taxon>
    </lineage>
</organism>
<comment type="caution">
    <text evidence="3">The sequence shown here is derived from an EMBL/GenBank/DDBJ whole genome shotgun (WGS) entry which is preliminary data.</text>
</comment>
<dbReference type="InterPro" id="IPR001466">
    <property type="entry name" value="Beta-lactam-related"/>
</dbReference>
<dbReference type="PANTHER" id="PTHR46825:SF8">
    <property type="entry name" value="BETA-LACTAMASE-RELATED"/>
    <property type="match status" value="1"/>
</dbReference>
<evidence type="ECO:0000313" key="4">
    <source>
        <dbReference type="Proteomes" id="UP000539265"/>
    </source>
</evidence>
<reference evidence="3" key="1">
    <citation type="submission" date="2020-08" db="EMBL/GenBank/DDBJ databases">
        <title>Genomic Encyclopedia of Type Strains, Phase III (KMG-III): the genomes of soil and plant-associated and newly described type strains.</title>
        <authorList>
            <person name="Whitman W."/>
        </authorList>
    </citation>
    <scope>NUCLEOTIDE SEQUENCE [LARGE SCALE GENOMIC DNA]</scope>
    <source>
        <strain evidence="3">CECT 8628</strain>
    </source>
</reference>
<proteinExistence type="predicted"/>
<dbReference type="RefSeq" id="WP_096355127.1">
    <property type="nucleotide sequence ID" value="NZ_AP017313.1"/>
</dbReference>
<gene>
    <name evidence="3" type="ORF">FHS11_001433</name>
</gene>
<keyword evidence="1" id="KW-0732">Signal</keyword>
<dbReference type="EMBL" id="JACHWX010000003">
    <property type="protein sequence ID" value="MBB3055016.1"/>
    <property type="molecule type" value="Genomic_DNA"/>
</dbReference>
<dbReference type="AlphaFoldDB" id="A0A839SB04"/>
<dbReference type="PANTHER" id="PTHR46825">
    <property type="entry name" value="D-ALANYL-D-ALANINE-CARBOXYPEPTIDASE/ENDOPEPTIDASE AMPH"/>
    <property type="match status" value="1"/>
</dbReference>
<feature type="signal peptide" evidence="1">
    <location>
        <begin position="1"/>
        <end position="22"/>
    </location>
</feature>
<dbReference type="Gene3D" id="3.40.710.10">
    <property type="entry name" value="DD-peptidase/beta-lactamase superfamily"/>
    <property type="match status" value="1"/>
</dbReference>
<dbReference type="InterPro" id="IPR012338">
    <property type="entry name" value="Beta-lactam/transpept-like"/>
</dbReference>
<evidence type="ECO:0000259" key="2">
    <source>
        <dbReference type="Pfam" id="PF00144"/>
    </source>
</evidence>
<dbReference type="Pfam" id="PF00144">
    <property type="entry name" value="Beta-lactamase"/>
    <property type="match status" value="1"/>
</dbReference>
<feature type="chain" id="PRO_5032953425" evidence="1">
    <location>
        <begin position="23"/>
        <end position="391"/>
    </location>
</feature>
<sequence>MMKIFYVCLFSLLNLSVQLTTAQIAKPLLTDNPLKNHLDSAIQKGAADYMKNEGAVGLLIGVCKDGRNFMYSYGESVKGTGQLPRYDQLFNLGSVAKTFVGTMLAEAVIEKKVKLTDDIRLYLPGEYPNLQYQGHPVRLVDIASHTSGMPGSARDFPASVMDSVKKLLLPGQLNFYLRYNQDSLLIDLHHFKIDTIPGTKYRYNGNAMEVLILLLERIYKQPYEVLVTHYLKTHLGMYDTRTRIPVAQLSRFIQGYDGAGNAITWCDLKAYPSGDINTNLFYPGGPSMNSTMNDMMKYLQAQLTEQDPAVKLSHQLVWGSNPKDFAIGLNWMYDLEDGVKDYYHTGHTGIGFNTICEFYPTEQIGFMIVVNDNISQDKVSQLENELHKAVK</sequence>
<evidence type="ECO:0000313" key="3">
    <source>
        <dbReference type="EMBL" id="MBB3055016.1"/>
    </source>
</evidence>
<protein>
    <submittedName>
        <fullName evidence="3">CubicO group peptidase (Beta-lactamase class C family)</fullName>
    </submittedName>
</protein>
<dbReference type="InterPro" id="IPR050491">
    <property type="entry name" value="AmpC-like"/>
</dbReference>
<keyword evidence="4" id="KW-1185">Reference proteome</keyword>
<accession>A0A839SB04</accession>
<dbReference type="Proteomes" id="UP000539265">
    <property type="component" value="Unassembled WGS sequence"/>
</dbReference>
<feature type="domain" description="Beta-lactamase-related" evidence="2">
    <location>
        <begin position="47"/>
        <end position="380"/>
    </location>
</feature>
<dbReference type="OrthoDB" id="9793489at2"/>
<dbReference type="SUPFAM" id="SSF56601">
    <property type="entry name" value="beta-lactamase/transpeptidase-like"/>
    <property type="match status" value="1"/>
</dbReference>
<evidence type="ECO:0000256" key="1">
    <source>
        <dbReference type="SAM" id="SignalP"/>
    </source>
</evidence>
<name>A0A839SB04_9SPHI</name>